<feature type="domain" description="RNase H type-1" evidence="2">
    <location>
        <begin position="674"/>
        <end position="743"/>
    </location>
</feature>
<evidence type="ECO:0008006" key="6">
    <source>
        <dbReference type="Google" id="ProtNLM"/>
    </source>
</evidence>
<organism evidence="4 5">
    <name type="scientific">Coptis chinensis</name>
    <dbReference type="NCBI Taxonomy" id="261450"/>
    <lineage>
        <taxon>Eukaryota</taxon>
        <taxon>Viridiplantae</taxon>
        <taxon>Streptophyta</taxon>
        <taxon>Embryophyta</taxon>
        <taxon>Tracheophyta</taxon>
        <taxon>Spermatophyta</taxon>
        <taxon>Magnoliopsida</taxon>
        <taxon>Ranunculales</taxon>
        <taxon>Ranunculaceae</taxon>
        <taxon>Coptidoideae</taxon>
        <taxon>Coptis</taxon>
    </lineage>
</organism>
<feature type="compositionally biased region" description="Basic and acidic residues" evidence="1">
    <location>
        <begin position="402"/>
        <end position="412"/>
    </location>
</feature>
<protein>
    <recommendedName>
        <fullName evidence="6">DUF4283 domain-containing protein</fullName>
    </recommendedName>
</protein>
<dbReference type="Pfam" id="PF14392">
    <property type="entry name" value="zf-CCHC_4"/>
    <property type="match status" value="1"/>
</dbReference>
<evidence type="ECO:0000313" key="4">
    <source>
        <dbReference type="EMBL" id="KAF9612910.1"/>
    </source>
</evidence>
<dbReference type="InterPro" id="IPR036397">
    <property type="entry name" value="RNaseH_sf"/>
</dbReference>
<sequence length="762" mass="83987">MEMLREKPIEDRGDMPEHERQDRARIEQLQVEMGNLFCAKENRVVEITSSNKEDNTDEQCTLMGKMMEFEDKEELDHVLSNGPWFIQGFIFLIKKGIHTDEVALTKMFDLVDFWIQIYGIPRDRITEENVRNVGALLGKVKAVDLCCQREFRTPVARIRVRMDIKERLVKGVDLIIEKGEVIPITFKYEKLEIFYYFCGCIGHDIHYCNKRGNYNIELCKHGGSPRDIKNNFSFTMRANVFFNGEASMGPISVTISGTPRKPRADQIPAKPRSSPGIRRWYGAGVLTSPIIDGTVGRDSVYRDKRLEVREQEVREVRTASLDAEVEGSVTVGGTYSNYGGLMDLAVDQGQGEVIQAQEEDITGLSPMQVNGPDTHRGTVVVWSPKEGNNNNSSGYNGDGSSEEEKSGKEARSKGKIAGVGIVVLVNCSVHKHDMNRQIKDRLGDSFSRVPFATLMYGGNGGGGNDGGGDGGGGSGGGGGSRWWPGKCKTFGHSDTKCNKNKQQVWRQRVLVVNSVAATNVNVPNFQTRQTSTLRNEIGVETTTSSPCLEIELFKEAPTNGVGSIWENTIVIKDSTTEQEHPVVITEQGPIVVYQAQSGTITDKVSVPVLIESVVEDLQGRKYIQDKDNHSLIDEDFDTCDESNRIIAAETDNFSDDQGVEEGLVVVTKVTPPREDSAGIGGAIRDHAGEVLLAFNGSNSGKCIFTQELLAIRTGLEGCIMKGFKKVVVASDSLHAVKCINKIEAPLVLPQSCFEHSMLVSSF</sequence>
<dbReference type="EMBL" id="JADFTS010000003">
    <property type="protein sequence ID" value="KAF9612910.1"/>
    <property type="molecule type" value="Genomic_DNA"/>
</dbReference>
<dbReference type="PANTHER" id="PTHR31286:SF167">
    <property type="entry name" value="OS09G0268800 PROTEIN"/>
    <property type="match status" value="1"/>
</dbReference>
<feature type="region of interest" description="Disordered" evidence="1">
    <location>
        <begin position="1"/>
        <end position="21"/>
    </location>
</feature>
<dbReference type="CDD" id="cd06222">
    <property type="entry name" value="RNase_H_like"/>
    <property type="match status" value="1"/>
</dbReference>
<evidence type="ECO:0000259" key="2">
    <source>
        <dbReference type="Pfam" id="PF13456"/>
    </source>
</evidence>
<feature type="region of interest" description="Disordered" evidence="1">
    <location>
        <begin position="364"/>
        <end position="412"/>
    </location>
</feature>
<feature type="compositionally biased region" description="Low complexity" evidence="1">
    <location>
        <begin position="386"/>
        <end position="399"/>
    </location>
</feature>
<feature type="domain" description="Zinc knuckle CX2CX4HX4C" evidence="3">
    <location>
        <begin position="162"/>
        <end position="210"/>
    </location>
</feature>
<dbReference type="InterPro" id="IPR002156">
    <property type="entry name" value="RNaseH_domain"/>
</dbReference>
<name>A0A835LZ47_9MAGN</name>
<dbReference type="AlphaFoldDB" id="A0A835LZ47"/>
<dbReference type="InterPro" id="IPR044730">
    <property type="entry name" value="RNase_H-like_dom_plant"/>
</dbReference>
<dbReference type="Pfam" id="PF13456">
    <property type="entry name" value="RVT_3"/>
    <property type="match status" value="1"/>
</dbReference>
<comment type="caution">
    <text evidence="4">The sequence shown here is derived from an EMBL/GenBank/DDBJ whole genome shotgun (WGS) entry which is preliminary data.</text>
</comment>
<keyword evidence="5" id="KW-1185">Reference proteome</keyword>
<evidence type="ECO:0000259" key="3">
    <source>
        <dbReference type="Pfam" id="PF14392"/>
    </source>
</evidence>
<reference evidence="4 5" key="1">
    <citation type="submission" date="2020-10" db="EMBL/GenBank/DDBJ databases">
        <title>The Coptis chinensis genome and diversification of protoberbering-type alkaloids.</title>
        <authorList>
            <person name="Wang B."/>
            <person name="Shu S."/>
            <person name="Song C."/>
            <person name="Liu Y."/>
        </authorList>
    </citation>
    <scope>NUCLEOTIDE SEQUENCE [LARGE SCALE GENOMIC DNA]</scope>
    <source>
        <strain evidence="4">HL-2020</strain>
        <tissue evidence="4">Leaf</tissue>
    </source>
</reference>
<dbReference type="InterPro" id="IPR040256">
    <property type="entry name" value="At4g02000-like"/>
</dbReference>
<gene>
    <name evidence="4" type="ORF">IFM89_004326</name>
</gene>
<dbReference type="InterPro" id="IPR025836">
    <property type="entry name" value="Zn_knuckle_CX2CX4HX4C"/>
</dbReference>
<dbReference type="Gene3D" id="3.30.420.10">
    <property type="entry name" value="Ribonuclease H-like superfamily/Ribonuclease H"/>
    <property type="match status" value="1"/>
</dbReference>
<evidence type="ECO:0000256" key="1">
    <source>
        <dbReference type="SAM" id="MobiDB-lite"/>
    </source>
</evidence>
<dbReference type="Proteomes" id="UP000631114">
    <property type="component" value="Unassembled WGS sequence"/>
</dbReference>
<evidence type="ECO:0000313" key="5">
    <source>
        <dbReference type="Proteomes" id="UP000631114"/>
    </source>
</evidence>
<dbReference type="GO" id="GO:0003676">
    <property type="term" value="F:nucleic acid binding"/>
    <property type="evidence" value="ECO:0007669"/>
    <property type="project" value="InterPro"/>
</dbReference>
<dbReference type="GO" id="GO:0004523">
    <property type="term" value="F:RNA-DNA hybrid ribonuclease activity"/>
    <property type="evidence" value="ECO:0007669"/>
    <property type="project" value="InterPro"/>
</dbReference>
<proteinExistence type="predicted"/>
<accession>A0A835LZ47</accession>
<dbReference type="OrthoDB" id="1103720at2759"/>
<dbReference type="PANTHER" id="PTHR31286">
    <property type="entry name" value="GLYCINE-RICH CELL WALL STRUCTURAL PROTEIN 1.8-LIKE"/>
    <property type="match status" value="1"/>
</dbReference>